<dbReference type="GeneID" id="103521874"/>
<accession>A0A1S3DNX0</accession>
<dbReference type="InterPro" id="IPR009071">
    <property type="entry name" value="HMG_box_dom"/>
</dbReference>
<gene>
    <name evidence="8" type="primary">LOC103521874</name>
</gene>
<reference evidence="8" key="1">
    <citation type="submission" date="2025-08" db="UniProtKB">
        <authorList>
            <consortium name="RefSeq"/>
        </authorList>
    </citation>
    <scope>IDENTIFICATION</scope>
</reference>
<proteinExistence type="predicted"/>
<dbReference type="GO" id="GO:0000122">
    <property type="term" value="P:negative regulation of transcription by RNA polymerase II"/>
    <property type="evidence" value="ECO:0007669"/>
    <property type="project" value="TreeGrafter"/>
</dbReference>
<evidence type="ECO:0000256" key="4">
    <source>
        <dbReference type="PROSITE-ProRule" id="PRU00267"/>
    </source>
</evidence>
<dbReference type="GO" id="GO:0000978">
    <property type="term" value="F:RNA polymerase II cis-regulatory region sequence-specific DNA binding"/>
    <property type="evidence" value="ECO:0007669"/>
    <property type="project" value="TreeGrafter"/>
</dbReference>
<dbReference type="SMART" id="SM00398">
    <property type="entry name" value="HMG"/>
    <property type="match status" value="1"/>
</dbReference>
<dbReference type="CDD" id="cd01388">
    <property type="entry name" value="HMG-box_SoxB"/>
    <property type="match status" value="1"/>
</dbReference>
<dbReference type="Gene3D" id="1.10.30.10">
    <property type="entry name" value="High mobility group box domain"/>
    <property type="match status" value="1"/>
</dbReference>
<evidence type="ECO:0000313" key="7">
    <source>
        <dbReference type="Proteomes" id="UP000079169"/>
    </source>
</evidence>
<dbReference type="GO" id="GO:0007420">
    <property type="term" value="P:brain development"/>
    <property type="evidence" value="ECO:0007669"/>
    <property type="project" value="TreeGrafter"/>
</dbReference>
<dbReference type="Pfam" id="PF00505">
    <property type="entry name" value="HMG_box"/>
    <property type="match status" value="1"/>
</dbReference>
<evidence type="ECO:0000259" key="6">
    <source>
        <dbReference type="PROSITE" id="PS50118"/>
    </source>
</evidence>
<evidence type="ECO:0000256" key="1">
    <source>
        <dbReference type="ARBA" id="ARBA00004123"/>
    </source>
</evidence>
<protein>
    <submittedName>
        <fullName evidence="8">Transcription factor Sox-17-alpha</fullName>
    </submittedName>
</protein>
<name>A0A1S3DNX0_DIACI</name>
<organism evidence="7 8">
    <name type="scientific">Diaphorina citri</name>
    <name type="common">Asian citrus psyllid</name>
    <dbReference type="NCBI Taxonomy" id="121845"/>
    <lineage>
        <taxon>Eukaryota</taxon>
        <taxon>Metazoa</taxon>
        <taxon>Ecdysozoa</taxon>
        <taxon>Arthropoda</taxon>
        <taxon>Hexapoda</taxon>
        <taxon>Insecta</taxon>
        <taxon>Pterygota</taxon>
        <taxon>Neoptera</taxon>
        <taxon>Paraneoptera</taxon>
        <taxon>Hemiptera</taxon>
        <taxon>Sternorrhyncha</taxon>
        <taxon>Psylloidea</taxon>
        <taxon>Psyllidae</taxon>
        <taxon>Diaphorininae</taxon>
        <taxon>Diaphorina</taxon>
    </lineage>
</organism>
<dbReference type="InterPro" id="IPR036910">
    <property type="entry name" value="HMG_box_dom_sf"/>
</dbReference>
<dbReference type="Proteomes" id="UP000079169">
    <property type="component" value="Unplaced"/>
</dbReference>
<dbReference type="FunFam" id="1.10.30.10:FF:000002">
    <property type="entry name" value="transcription factor Sox-2"/>
    <property type="match status" value="1"/>
</dbReference>
<feature type="DNA-binding region" description="HMG box" evidence="4">
    <location>
        <begin position="24"/>
        <end position="92"/>
    </location>
</feature>
<dbReference type="STRING" id="121845.A0A1S3DNX0"/>
<keyword evidence="2 4" id="KW-0238">DNA-binding</keyword>
<dbReference type="PaxDb" id="121845-A0A1S3DNX0"/>
<evidence type="ECO:0000256" key="2">
    <source>
        <dbReference type="ARBA" id="ARBA00023125"/>
    </source>
</evidence>
<feature type="region of interest" description="Disordered" evidence="5">
    <location>
        <begin position="364"/>
        <end position="413"/>
    </location>
</feature>
<dbReference type="GO" id="GO:0005634">
    <property type="term" value="C:nucleus"/>
    <property type="evidence" value="ECO:0007669"/>
    <property type="project" value="UniProtKB-SubCell"/>
</dbReference>
<dbReference type="PROSITE" id="PS50118">
    <property type="entry name" value="HMG_BOX_2"/>
    <property type="match status" value="1"/>
</dbReference>
<sequence length="481" mass="55093">MCENSGGTYPNTLLSPEKKIDDHIKRPMNAFMVWSRLQRRKIAQDNPKMHNSEISKRLGAEWKLLTENEKRPYIDEAKRLRAMHMKDHPDYKYRPRRKPKTLRKDGYTYPAVSVPYQSVPVDALRAGMSNNYYSQSAAYSMVASAVAAQAQAQQQSSIPSLSQHSPILPTSDSALKYPHSYFQYTTSPPSTTDTHHTNYNYLSDPVFTKVYLQNQSKLLMQTQRLLHQPRTLTIPITTICLIQSSPSAQFCQYSYKEKGQNMMAPSSFVFMYCTIIKGLNSKPPQYILPTSDSALKYPHSYFQYTTSPPSTTDTHHTNYNYLSDPVFTKVYLQNQSKLLMQQQQQQQQPTNEKSLEMYVPLNLGKTTSETDVPNRQTDTAKMNQATPPNNISPRPSVERNQFQSPNESGNDNAFRVNLSQVRLQKETLESKLTNQSNSSYPWYPPLLPPGFLAMTSQLNESPHVNDSHEYNLSRRPLTVIF</sequence>
<dbReference type="InterPro" id="IPR050140">
    <property type="entry name" value="SRY-related_HMG-box_TF-like"/>
</dbReference>
<keyword evidence="3 4" id="KW-0539">Nucleus</keyword>
<dbReference type="AlphaFoldDB" id="A0A1S3DNX0"/>
<evidence type="ECO:0000256" key="3">
    <source>
        <dbReference type="ARBA" id="ARBA00023242"/>
    </source>
</evidence>
<dbReference type="RefSeq" id="XP_008485203.1">
    <property type="nucleotide sequence ID" value="XM_008486981.2"/>
</dbReference>
<dbReference type="PANTHER" id="PTHR10270">
    <property type="entry name" value="SOX TRANSCRIPTION FACTOR"/>
    <property type="match status" value="1"/>
</dbReference>
<evidence type="ECO:0000256" key="5">
    <source>
        <dbReference type="SAM" id="MobiDB-lite"/>
    </source>
</evidence>
<comment type="subcellular location">
    <subcellularLocation>
        <location evidence="1">Nucleus</location>
    </subcellularLocation>
</comment>
<dbReference type="GO" id="GO:0030182">
    <property type="term" value="P:neuron differentiation"/>
    <property type="evidence" value="ECO:0007669"/>
    <property type="project" value="TreeGrafter"/>
</dbReference>
<keyword evidence="7" id="KW-1185">Reference proteome</keyword>
<evidence type="ECO:0000313" key="8">
    <source>
        <dbReference type="RefSeq" id="XP_008485203.1"/>
    </source>
</evidence>
<dbReference type="GO" id="GO:0001228">
    <property type="term" value="F:DNA-binding transcription activator activity, RNA polymerase II-specific"/>
    <property type="evidence" value="ECO:0007669"/>
    <property type="project" value="TreeGrafter"/>
</dbReference>
<dbReference type="KEGG" id="dci:103521874"/>
<dbReference type="SUPFAM" id="SSF47095">
    <property type="entry name" value="HMG-box"/>
    <property type="match status" value="1"/>
</dbReference>
<dbReference type="PANTHER" id="PTHR10270:SF324">
    <property type="entry name" value="SOX DOMAIN-CONTAINING PROTEIN DICHAETE-RELATED"/>
    <property type="match status" value="1"/>
</dbReference>
<feature type="domain" description="HMG box" evidence="6">
    <location>
        <begin position="24"/>
        <end position="92"/>
    </location>
</feature>